<comment type="caution">
    <text evidence="2">The sequence shown here is derived from an EMBL/GenBank/DDBJ whole genome shotgun (WGS) entry which is preliminary data.</text>
</comment>
<dbReference type="STRING" id="1798561.A3B87_01130"/>
<feature type="transmembrane region" description="Helical" evidence="1">
    <location>
        <begin position="7"/>
        <end position="31"/>
    </location>
</feature>
<organism evidence="2 3">
    <name type="scientific">Candidatus Kuenenbacteria bacterium RIFCSPHIGHO2_02_FULL_39_13</name>
    <dbReference type="NCBI Taxonomy" id="1798561"/>
    <lineage>
        <taxon>Bacteria</taxon>
        <taxon>Candidatus Kueneniibacteriota</taxon>
    </lineage>
</organism>
<keyword evidence="1" id="KW-1133">Transmembrane helix</keyword>
<feature type="transmembrane region" description="Helical" evidence="1">
    <location>
        <begin position="37"/>
        <end position="56"/>
    </location>
</feature>
<dbReference type="Proteomes" id="UP000179136">
    <property type="component" value="Unassembled WGS sequence"/>
</dbReference>
<reference evidence="2 3" key="1">
    <citation type="journal article" date="2016" name="Nat. Commun.">
        <title>Thousands of microbial genomes shed light on interconnected biogeochemical processes in an aquifer system.</title>
        <authorList>
            <person name="Anantharaman K."/>
            <person name="Brown C.T."/>
            <person name="Hug L.A."/>
            <person name="Sharon I."/>
            <person name="Castelle C.J."/>
            <person name="Probst A.J."/>
            <person name="Thomas B.C."/>
            <person name="Singh A."/>
            <person name="Wilkins M.J."/>
            <person name="Karaoz U."/>
            <person name="Brodie E.L."/>
            <person name="Williams K.H."/>
            <person name="Hubbard S.S."/>
            <person name="Banfield J.F."/>
        </authorList>
    </citation>
    <scope>NUCLEOTIDE SEQUENCE [LARGE SCALE GENOMIC DNA]</scope>
</reference>
<gene>
    <name evidence="2" type="ORF">A3B87_01130</name>
</gene>
<feature type="transmembrane region" description="Helical" evidence="1">
    <location>
        <begin position="163"/>
        <end position="188"/>
    </location>
</feature>
<feature type="transmembrane region" description="Helical" evidence="1">
    <location>
        <begin position="76"/>
        <end position="98"/>
    </location>
</feature>
<dbReference type="AlphaFoldDB" id="A0A1F6FLK0"/>
<keyword evidence="1" id="KW-0472">Membrane</keyword>
<keyword evidence="1" id="KW-0812">Transmembrane</keyword>
<protein>
    <submittedName>
        <fullName evidence="2">Uncharacterized protein</fullName>
    </submittedName>
</protein>
<dbReference type="EMBL" id="MFMW01000027">
    <property type="protein sequence ID" value="OGG86759.1"/>
    <property type="molecule type" value="Genomic_DNA"/>
</dbReference>
<proteinExistence type="predicted"/>
<evidence type="ECO:0000313" key="2">
    <source>
        <dbReference type="EMBL" id="OGG86759.1"/>
    </source>
</evidence>
<feature type="transmembrane region" description="Helical" evidence="1">
    <location>
        <begin position="200"/>
        <end position="218"/>
    </location>
</feature>
<accession>A0A1F6FLK0</accession>
<evidence type="ECO:0000256" key="1">
    <source>
        <dbReference type="SAM" id="Phobius"/>
    </source>
</evidence>
<sequence length="223" mass="26155">MKFKDKLFLLPYFIIFFIDLTVIVFFIAYLFSGVFQWTKLLYVFLILTTTTIIYFLRIGVIGTKTVLDRFSPDKNFGKGLTAVTSLVMSILIVTFLIAKTRWSIFINDFQKLDFDPLKWFEFLNNNYQQIVLYASLVVVISIILMVPIILFSKFLSKESEEGLIKIMTTIGMAIIFLLFTSNNFLIFWRSIFDIKIIQQILTYLFSGSLIYFNLFFLLKRPSD</sequence>
<feature type="transmembrane region" description="Helical" evidence="1">
    <location>
        <begin position="130"/>
        <end position="151"/>
    </location>
</feature>
<evidence type="ECO:0000313" key="3">
    <source>
        <dbReference type="Proteomes" id="UP000179136"/>
    </source>
</evidence>
<name>A0A1F6FLK0_9BACT</name>